<keyword evidence="1" id="KW-0472">Membrane</keyword>
<keyword evidence="3" id="KW-1185">Reference proteome</keyword>
<sequence length="535" mass="58774">MRRRAGLDRVEWLLFAALALLSVAVLLPLLTKTDRTITGADGLLAADQLQYLTWIREASNHVLIGNLFDLAPGDRTFFHPLFAVSGALVALGVSLPIAYLVVWKPVAVGTLFFGVQRYARRFFGESAGARHTVIVLALFGVMPASWIVAWSNWGGQPRQYSFDFISGEMFSGGWLWGYLPTAIAVGLLPLVLLGVERWREDTTRAVPWLTVVGALFVCWLQPWQGAELGLILVAVEAWRWRRHGERPRAGLLVIFAAIALPAFYYFALSKLDPAWELAGEANARGAMEAWRWPWWAMVLTVLPLAAPAVLALRLPAPTWQDQAVRVWPFAILAVFLLPLGTFPYHAFQGLAIPLAVLAVQGTLTVWRAPKPAIVVAILIVMTLPGIAHKLDVARNSVQSAGDPYWMFPGEQAAMDALASDPRPGGVLGASYAGYMLPAYTGRETYVGALSWSPDWEERQRPANALIEGRLTGQEARDFVTSTNARYVFVDCRPGLADLSATLGPLLQDIRRYGCATVYELRFRPEMAAAAGAPDQ</sequence>
<accession>A0ABY5PDM5</accession>
<organism evidence="2 3">
    <name type="scientific">Svornostia abyssi</name>
    <dbReference type="NCBI Taxonomy" id="2898438"/>
    <lineage>
        <taxon>Bacteria</taxon>
        <taxon>Bacillati</taxon>
        <taxon>Actinomycetota</taxon>
        <taxon>Thermoleophilia</taxon>
        <taxon>Solirubrobacterales</taxon>
        <taxon>Baekduiaceae</taxon>
        <taxon>Svornostia</taxon>
    </lineage>
</organism>
<keyword evidence="1" id="KW-1133">Transmembrane helix</keyword>
<feature type="transmembrane region" description="Helical" evidence="1">
    <location>
        <begin position="326"/>
        <end position="344"/>
    </location>
</feature>
<name>A0ABY5PDM5_9ACTN</name>
<feature type="transmembrane region" description="Helical" evidence="1">
    <location>
        <begin position="173"/>
        <end position="195"/>
    </location>
</feature>
<feature type="transmembrane region" description="Helical" evidence="1">
    <location>
        <begin position="12"/>
        <end position="30"/>
    </location>
</feature>
<evidence type="ECO:0000313" key="2">
    <source>
        <dbReference type="EMBL" id="UUY02779.1"/>
    </source>
</evidence>
<keyword evidence="1" id="KW-0812">Transmembrane</keyword>
<dbReference type="RefSeq" id="WP_353863302.1">
    <property type="nucleotide sequence ID" value="NZ_CP088295.1"/>
</dbReference>
<protein>
    <submittedName>
        <fullName evidence="2">Uncharacterized protein</fullName>
    </submittedName>
</protein>
<feature type="transmembrane region" description="Helical" evidence="1">
    <location>
        <begin position="133"/>
        <end position="153"/>
    </location>
</feature>
<dbReference type="Proteomes" id="UP001058860">
    <property type="component" value="Chromosome"/>
</dbReference>
<proteinExistence type="predicted"/>
<feature type="transmembrane region" description="Helical" evidence="1">
    <location>
        <begin position="373"/>
        <end position="390"/>
    </location>
</feature>
<reference evidence="3" key="1">
    <citation type="submission" date="2021-11" db="EMBL/GenBank/DDBJ databases">
        <title>Cultivation dependent microbiological survey of springs from the worlds oldest radium mine currently devoted to the extraction of radon-saturated water.</title>
        <authorList>
            <person name="Kapinusova G."/>
            <person name="Smrhova T."/>
            <person name="Strejcek M."/>
            <person name="Suman J."/>
            <person name="Jani K."/>
            <person name="Pajer P."/>
            <person name="Uhlik O."/>
        </authorList>
    </citation>
    <scope>NUCLEOTIDE SEQUENCE [LARGE SCALE GENOMIC DNA]</scope>
    <source>
        <strain evidence="3">J379</strain>
    </source>
</reference>
<evidence type="ECO:0000313" key="3">
    <source>
        <dbReference type="Proteomes" id="UP001058860"/>
    </source>
</evidence>
<feature type="transmembrane region" description="Helical" evidence="1">
    <location>
        <begin position="249"/>
        <end position="267"/>
    </location>
</feature>
<evidence type="ECO:0000256" key="1">
    <source>
        <dbReference type="SAM" id="Phobius"/>
    </source>
</evidence>
<gene>
    <name evidence="2" type="ORF">LRS13_19130</name>
</gene>
<dbReference type="EMBL" id="CP088295">
    <property type="protein sequence ID" value="UUY02779.1"/>
    <property type="molecule type" value="Genomic_DNA"/>
</dbReference>
<feature type="transmembrane region" description="Helical" evidence="1">
    <location>
        <begin position="87"/>
        <end position="113"/>
    </location>
</feature>
<feature type="transmembrane region" description="Helical" evidence="1">
    <location>
        <begin position="294"/>
        <end position="314"/>
    </location>
</feature>